<dbReference type="PANTHER" id="PTHR13799">
    <property type="entry name" value="NGG1 INTERACTING FACTOR 3"/>
    <property type="match status" value="1"/>
</dbReference>
<evidence type="ECO:0000256" key="1">
    <source>
        <dbReference type="ARBA" id="ARBA00006964"/>
    </source>
</evidence>
<comment type="similarity">
    <text evidence="1">Belongs to the GTP cyclohydrolase I type 2/NIF3 family.</text>
</comment>
<evidence type="ECO:0000313" key="5">
    <source>
        <dbReference type="EMBL" id="QDH23707.1"/>
    </source>
</evidence>
<feature type="binding site" evidence="4">
    <location>
        <position position="231"/>
    </location>
    <ligand>
        <name>a divalent metal cation</name>
        <dbReference type="ChEBI" id="CHEBI:60240"/>
        <label>1</label>
    </ligand>
</feature>
<keyword evidence="6" id="KW-1185">Reference proteome</keyword>
<name>A0A4Y6V5B7_SACBS</name>
<dbReference type="Pfam" id="PF01784">
    <property type="entry name" value="DUF34_NIF3"/>
    <property type="match status" value="1"/>
</dbReference>
<evidence type="ECO:0000256" key="2">
    <source>
        <dbReference type="ARBA" id="ARBA00022112"/>
    </source>
</evidence>
<evidence type="ECO:0000313" key="6">
    <source>
        <dbReference type="Proteomes" id="UP000316968"/>
    </source>
</evidence>
<dbReference type="EMBL" id="CP041217">
    <property type="protein sequence ID" value="QDH23707.1"/>
    <property type="molecule type" value="Genomic_DNA"/>
</dbReference>
<feature type="binding site" evidence="4">
    <location>
        <position position="66"/>
    </location>
    <ligand>
        <name>a divalent metal cation</name>
        <dbReference type="ChEBI" id="CHEBI:60240"/>
        <label>1</label>
    </ligand>
</feature>
<keyword evidence="3 4" id="KW-0479">Metal-binding</keyword>
<dbReference type="OrthoDB" id="1116574at2"/>
<feature type="binding site" evidence="4">
    <location>
        <position position="235"/>
    </location>
    <ligand>
        <name>a divalent metal cation</name>
        <dbReference type="ChEBI" id="CHEBI:60240"/>
        <label>1</label>
    </ligand>
</feature>
<dbReference type="Gene3D" id="3.40.1390.30">
    <property type="entry name" value="NIF3 (NGG1p interacting factor 3)-like"/>
    <property type="match status" value="1"/>
</dbReference>
<dbReference type="KEGG" id="saca:FFV09_08840"/>
<dbReference type="GO" id="GO:0046872">
    <property type="term" value="F:metal ion binding"/>
    <property type="evidence" value="ECO:0007669"/>
    <property type="project" value="UniProtKB-KW"/>
</dbReference>
<dbReference type="AlphaFoldDB" id="A0A4Y6V5B7"/>
<proteinExistence type="inferred from homology"/>
<evidence type="ECO:0000256" key="3">
    <source>
        <dbReference type="ARBA" id="ARBA00022723"/>
    </source>
</evidence>
<dbReference type="GO" id="GO:0005737">
    <property type="term" value="C:cytoplasm"/>
    <property type="evidence" value="ECO:0007669"/>
    <property type="project" value="TreeGrafter"/>
</dbReference>
<dbReference type="InterPro" id="IPR036069">
    <property type="entry name" value="DUF34/NIF3_sf"/>
</dbReference>
<dbReference type="Proteomes" id="UP000316968">
    <property type="component" value="Chromosome"/>
</dbReference>
<gene>
    <name evidence="5" type="ORF">FFV09_08840</name>
</gene>
<organism evidence="5 6">
    <name type="scientific">Saccharibacillus brassicae</name>
    <dbReference type="NCBI Taxonomy" id="2583377"/>
    <lineage>
        <taxon>Bacteria</taxon>
        <taxon>Bacillati</taxon>
        <taxon>Bacillota</taxon>
        <taxon>Bacilli</taxon>
        <taxon>Bacillales</taxon>
        <taxon>Paenibacillaceae</taxon>
        <taxon>Saccharibacillus</taxon>
    </lineage>
</organism>
<dbReference type="PANTHER" id="PTHR13799:SF14">
    <property type="entry name" value="GTP CYCLOHYDROLASE 1 TYPE 2 HOMOLOG"/>
    <property type="match status" value="1"/>
</dbReference>
<dbReference type="SUPFAM" id="SSF102705">
    <property type="entry name" value="NIF3 (NGG1p interacting factor 3)-like"/>
    <property type="match status" value="1"/>
</dbReference>
<accession>A0A4Y6V5B7</accession>
<protein>
    <recommendedName>
        <fullName evidence="2">GTP cyclohydrolase 1 type 2 homolog</fullName>
    </recommendedName>
</protein>
<evidence type="ECO:0000256" key="4">
    <source>
        <dbReference type="PIRSR" id="PIRSR602678-1"/>
    </source>
</evidence>
<reference evidence="5 6" key="1">
    <citation type="submission" date="2019-06" db="EMBL/GenBank/DDBJ databases">
        <title>Saccharibacillus brassicae sp. nov., an endophytic bacterium isolated from Chinese cabbage seeds (Brassica pekinensis).</title>
        <authorList>
            <person name="Jiang L."/>
            <person name="Lee J."/>
            <person name="Kim S.W."/>
        </authorList>
    </citation>
    <scope>NUCLEOTIDE SEQUENCE [LARGE SCALE GENOMIC DNA]</scope>
    <source>
        <strain evidence="6">KCTC 43072 / ATSA2</strain>
    </source>
</reference>
<sequence>MPTIPTARAVINALLAPASSMPEPTVDRLLHGRPDLPVTGIVTAFMPTLRVIGQAREAGANLVIAHEGLFFSHLERGAEAAESEVARAKRQAVERSGVAVYRCHDALHRYVPDGVTAALAEALGWAPYVREHRPEAALADLPPAALGEIAAGIKRRLGLPALRLAGDPAAMCSRAVLLAGYRGGGALAIPLLEAERADLVVYGEGPEWETPEYVREANRLGRSCGLIALGHAESEEPGMAALAVRLAGLFPHIPVRHIREEPVFRSV</sequence>
<dbReference type="InterPro" id="IPR002678">
    <property type="entry name" value="DUF34/NIF3"/>
</dbReference>